<name>A0A3D8R841_9HELO</name>
<dbReference type="AlphaFoldDB" id="A0A3D8R841"/>
<accession>A0A3D8R841</accession>
<dbReference type="Proteomes" id="UP000256328">
    <property type="component" value="Unassembled WGS sequence"/>
</dbReference>
<evidence type="ECO:0000313" key="2">
    <source>
        <dbReference type="Proteomes" id="UP000256328"/>
    </source>
</evidence>
<sequence>MSSFNLWRTAFTAAPRTARHHVQTRKSIHTWSSISELEAALREDLTSRPPNIIYDDMSKIPSHLLNLSLSSFLPKSCQPASSPSGEECLTELPYLRNRITLPLGHHLVHFPPQILNDQLLPDGTDNLQSPGVPFVRRMWAGGSVTYNNTEFSKWTFDERPQTLSCVERVTDVRVKGVSGEEKVFVEIQRDVAPAGREHTSNKRPDLVGRVSSQPFISEIRNLVFMRAKSAEEARLDTSRIGRIVKAPHEPDFSVSMTPDRTLLFRFSALTFNAHAIHLDREYARGVEGHRNLLVHGPLTLVLMLSVVRSQLREKSSAHSDSSSHQIKVKKFEYKNLAPLYVEEEMKICFRRSRRQNEASVWIENRDGGIAVKGTVEFEDVL</sequence>
<keyword evidence="2" id="KW-1185">Reference proteome</keyword>
<evidence type="ECO:0008006" key="3">
    <source>
        <dbReference type="Google" id="ProtNLM"/>
    </source>
</evidence>
<evidence type="ECO:0000313" key="1">
    <source>
        <dbReference type="EMBL" id="RDW70004.1"/>
    </source>
</evidence>
<protein>
    <recommendedName>
        <fullName evidence="3">MaoC-like domain-containing protein</fullName>
    </recommendedName>
</protein>
<dbReference type="GO" id="GO:0019171">
    <property type="term" value="F:(3R)-hydroxyacyl-[acyl-carrier-protein] dehydratase activity"/>
    <property type="evidence" value="ECO:0007669"/>
    <property type="project" value="TreeGrafter"/>
</dbReference>
<gene>
    <name evidence="1" type="ORF">BP5796_08401</name>
</gene>
<dbReference type="GO" id="GO:0005739">
    <property type="term" value="C:mitochondrion"/>
    <property type="evidence" value="ECO:0007669"/>
    <property type="project" value="TreeGrafter"/>
</dbReference>
<dbReference type="InterPro" id="IPR052741">
    <property type="entry name" value="Mitochondrial_HTD2"/>
</dbReference>
<dbReference type="SUPFAM" id="SSF54637">
    <property type="entry name" value="Thioesterase/thiol ester dehydrase-isomerase"/>
    <property type="match status" value="1"/>
</dbReference>
<comment type="caution">
    <text evidence="1">The sequence shown here is derived from an EMBL/GenBank/DDBJ whole genome shotgun (WGS) entry which is preliminary data.</text>
</comment>
<dbReference type="PANTHER" id="PTHR28152">
    <property type="entry name" value="HYDROXYACYL-THIOESTER DEHYDRATASE TYPE 2, MITOCHONDRIAL"/>
    <property type="match status" value="1"/>
</dbReference>
<dbReference type="Gene3D" id="3.10.129.10">
    <property type="entry name" value="Hotdog Thioesterase"/>
    <property type="match status" value="1"/>
</dbReference>
<proteinExistence type="predicted"/>
<organism evidence="1 2">
    <name type="scientific">Coleophoma crateriformis</name>
    <dbReference type="NCBI Taxonomy" id="565419"/>
    <lineage>
        <taxon>Eukaryota</taxon>
        <taxon>Fungi</taxon>
        <taxon>Dikarya</taxon>
        <taxon>Ascomycota</taxon>
        <taxon>Pezizomycotina</taxon>
        <taxon>Leotiomycetes</taxon>
        <taxon>Helotiales</taxon>
        <taxon>Dermateaceae</taxon>
        <taxon>Coleophoma</taxon>
    </lineage>
</organism>
<dbReference type="OrthoDB" id="3257538at2759"/>
<dbReference type="PANTHER" id="PTHR28152:SF1">
    <property type="entry name" value="HYDROXYACYL-THIOESTER DEHYDRATASE TYPE 2, MITOCHONDRIAL"/>
    <property type="match status" value="1"/>
</dbReference>
<reference evidence="1 2" key="1">
    <citation type="journal article" date="2018" name="IMA Fungus">
        <title>IMA Genome-F 9: Draft genome sequence of Annulohypoxylon stygium, Aspergillus mulundensis, Berkeleyomyces basicola (syn. Thielaviopsis basicola), Ceratocystis smalleyi, two Cercospora beticola strains, Coleophoma cylindrospora, Fusarium fracticaudum, Phialophora cf. hyalina, and Morchella septimelata.</title>
        <authorList>
            <person name="Wingfield B.D."/>
            <person name="Bills G.F."/>
            <person name="Dong Y."/>
            <person name="Huang W."/>
            <person name="Nel W.J."/>
            <person name="Swalarsk-Parry B.S."/>
            <person name="Vaghefi N."/>
            <person name="Wilken P.M."/>
            <person name="An Z."/>
            <person name="de Beer Z.W."/>
            <person name="De Vos L."/>
            <person name="Chen L."/>
            <person name="Duong T.A."/>
            <person name="Gao Y."/>
            <person name="Hammerbacher A."/>
            <person name="Kikkert J.R."/>
            <person name="Li Y."/>
            <person name="Li H."/>
            <person name="Li K."/>
            <person name="Li Q."/>
            <person name="Liu X."/>
            <person name="Ma X."/>
            <person name="Naidoo K."/>
            <person name="Pethybridge S.J."/>
            <person name="Sun J."/>
            <person name="Steenkamp E.T."/>
            <person name="van der Nest M.A."/>
            <person name="van Wyk S."/>
            <person name="Wingfield M.J."/>
            <person name="Xiong C."/>
            <person name="Yue Q."/>
            <person name="Zhang X."/>
        </authorList>
    </citation>
    <scope>NUCLEOTIDE SEQUENCE [LARGE SCALE GENOMIC DNA]</scope>
    <source>
        <strain evidence="1 2">BP5796</strain>
    </source>
</reference>
<dbReference type="EMBL" id="PDLN01000012">
    <property type="protein sequence ID" value="RDW70004.1"/>
    <property type="molecule type" value="Genomic_DNA"/>
</dbReference>
<dbReference type="InterPro" id="IPR029069">
    <property type="entry name" value="HotDog_dom_sf"/>
</dbReference>